<keyword evidence="4" id="KW-0067">ATP-binding</keyword>
<evidence type="ECO:0000259" key="3">
    <source>
        <dbReference type="PROSITE" id="PS51194"/>
    </source>
</evidence>
<dbReference type="Pfam" id="PF12419">
    <property type="entry name" value="DUF3670"/>
    <property type="match status" value="1"/>
</dbReference>
<dbReference type="Gene3D" id="3.40.50.300">
    <property type="entry name" value="P-loop containing nucleotide triphosphate hydrolases"/>
    <property type="match status" value="1"/>
</dbReference>
<gene>
    <name evidence="4" type="ORF">WKW80_33645</name>
</gene>
<keyword evidence="1 4" id="KW-0378">Hydrolase</keyword>
<comment type="caution">
    <text evidence="4">The sequence shown here is derived from an EMBL/GenBank/DDBJ whole genome shotgun (WGS) entry which is preliminary data.</text>
</comment>
<keyword evidence="4" id="KW-0347">Helicase</keyword>
<dbReference type="Pfam" id="PF00176">
    <property type="entry name" value="SNF2-rel_dom"/>
    <property type="match status" value="1"/>
</dbReference>
<dbReference type="PROSITE" id="PS51194">
    <property type="entry name" value="HELICASE_CTER"/>
    <property type="match status" value="1"/>
</dbReference>
<evidence type="ECO:0000259" key="2">
    <source>
        <dbReference type="PROSITE" id="PS51192"/>
    </source>
</evidence>
<reference evidence="4 5" key="1">
    <citation type="submission" date="2024-03" db="EMBL/GenBank/DDBJ databases">
        <title>Novel species of the genus Variovorax.</title>
        <authorList>
            <person name="Liu Q."/>
            <person name="Xin Y.-H."/>
        </authorList>
    </citation>
    <scope>NUCLEOTIDE SEQUENCE [LARGE SCALE GENOMIC DNA]</scope>
    <source>
        <strain evidence="4 5">KACC 18501</strain>
    </source>
</reference>
<dbReference type="SMART" id="SM00487">
    <property type="entry name" value="DEXDc"/>
    <property type="match status" value="1"/>
</dbReference>
<dbReference type="InterPro" id="IPR022138">
    <property type="entry name" value="DUF3670"/>
</dbReference>
<dbReference type="EMBL" id="JBBKZV010000044">
    <property type="protein sequence ID" value="MEJ8826891.1"/>
    <property type="molecule type" value="Genomic_DNA"/>
</dbReference>
<evidence type="ECO:0000313" key="4">
    <source>
        <dbReference type="EMBL" id="MEJ8826891.1"/>
    </source>
</evidence>
<dbReference type="InterPro" id="IPR038718">
    <property type="entry name" value="SNF2-like_sf"/>
</dbReference>
<evidence type="ECO:0000313" key="5">
    <source>
        <dbReference type="Proteomes" id="UP001363010"/>
    </source>
</evidence>
<dbReference type="SMART" id="SM00490">
    <property type="entry name" value="HELICc"/>
    <property type="match status" value="1"/>
</dbReference>
<keyword evidence="5" id="KW-1185">Reference proteome</keyword>
<dbReference type="GO" id="GO:0016787">
    <property type="term" value="F:hydrolase activity"/>
    <property type="evidence" value="ECO:0007669"/>
    <property type="project" value="UniProtKB-KW"/>
</dbReference>
<dbReference type="Proteomes" id="UP001363010">
    <property type="component" value="Unassembled WGS sequence"/>
</dbReference>
<proteinExistence type="predicted"/>
<evidence type="ECO:0000256" key="1">
    <source>
        <dbReference type="ARBA" id="ARBA00022801"/>
    </source>
</evidence>
<dbReference type="EC" id="3.6.4.-" evidence="4"/>
<dbReference type="InterPro" id="IPR027417">
    <property type="entry name" value="P-loop_NTPase"/>
</dbReference>
<dbReference type="InterPro" id="IPR001650">
    <property type="entry name" value="Helicase_C-like"/>
</dbReference>
<dbReference type="Gene3D" id="3.40.50.10810">
    <property type="entry name" value="Tandem AAA-ATPase domain"/>
    <property type="match status" value="1"/>
</dbReference>
<protein>
    <submittedName>
        <fullName evidence="4">DEAD/DEAH box helicase</fullName>
        <ecNumber evidence="4">3.6.4.-</ecNumber>
    </submittedName>
</protein>
<dbReference type="SUPFAM" id="SSF52540">
    <property type="entry name" value="P-loop containing nucleoside triphosphate hydrolases"/>
    <property type="match status" value="2"/>
</dbReference>
<feature type="domain" description="Helicase ATP-binding" evidence="2">
    <location>
        <begin position="477"/>
        <end position="641"/>
    </location>
</feature>
<feature type="domain" description="Helicase C-terminal" evidence="3">
    <location>
        <begin position="765"/>
        <end position="925"/>
    </location>
</feature>
<name>A0ABU8WA27_9BURK</name>
<dbReference type="Pfam" id="PF00271">
    <property type="entry name" value="Helicase_C"/>
    <property type="match status" value="1"/>
</dbReference>
<dbReference type="InterPro" id="IPR000330">
    <property type="entry name" value="SNF2_N"/>
</dbReference>
<dbReference type="PROSITE" id="PS51192">
    <property type="entry name" value="HELICASE_ATP_BIND_1"/>
    <property type="match status" value="1"/>
</dbReference>
<dbReference type="InterPro" id="IPR014001">
    <property type="entry name" value="Helicase_ATP-bd"/>
</dbReference>
<dbReference type="CDD" id="cd18793">
    <property type="entry name" value="SF2_C_SNF"/>
    <property type="match status" value="1"/>
</dbReference>
<dbReference type="RefSeq" id="WP_340367926.1">
    <property type="nucleotide sequence ID" value="NZ_JBBKZV010000044.1"/>
</dbReference>
<dbReference type="InterPro" id="IPR049730">
    <property type="entry name" value="SNF2/RAD54-like_C"/>
</dbReference>
<dbReference type="PANTHER" id="PTHR10799">
    <property type="entry name" value="SNF2/RAD54 HELICASE FAMILY"/>
    <property type="match status" value="1"/>
</dbReference>
<dbReference type="GO" id="GO:0004386">
    <property type="term" value="F:helicase activity"/>
    <property type="evidence" value="ECO:0007669"/>
    <property type="project" value="UniProtKB-KW"/>
</dbReference>
<keyword evidence="4" id="KW-0547">Nucleotide-binding</keyword>
<sequence>MLLCPPKARSRLRRLPHFWLLHSSEIFPMADLNDAMSDPQGDPEGLGLDLAISPAGRVYLEIAHGISGAPAAPAATRIRKAWERGAAHGLLQLGAVELVTALPPSLAFGREFAHLFMVRLTALAALAEDWANVELPAPRAELEQLAAAAPPMTGAEYLDGPVLDAWWVDMHTAVREDIAASGCAIDSWLRGKHPSWNLVGRVCFHLAENKGNELAPFAFLATCASHVSKDARVQHVPLGRALHNYSQAQDRAGLLKLLLPVHKAAERSPWLKSLVDEGKVFHPLAWSPPEAHQFLRNVSLFEASGLIVRIPDWWKPRHPPRPQVRVQLGQHASGIGLATMLDFKAELTLDGEALSEEEWRHLNAAGDGLVRLKGRWVEVDREKLDAVLAHWKTVQRSAAADGISFLQGMRLLSGAAIEGDAPAAPAETTAEWSTVVAGDWLHDALAELREPGAGPDPQPELLAQLRPYQRKGVQWLWWLNRLGLGGCLADDMGLGKTVQVLGLFSLAKRERDPGPHLLIVPASLIANWQAEAARFAPHLRLLVAHPSVIPAGDLAALSRHRLADVDIVVTSYASVARLPWMADVQWSLVVLDEAQAIKNPGAQQTRKIKTLSSRVRFAMTGTPVENRLGDLWSLFDFICPGLLGSAATFSRFVRRLADSEHVDYAPLRRLVQPYILRRLKSDKRVIADLPDKTEVKAYCALSRVQASLYQQSVEALATQIETLEGIERRGVVLAFLMRFKQICNHPSQWLGDGAYGPHDSGKFARLRELTEAIAARQEKVLVFTQFQEMTGPLAQFLHGVFGRSGLVLHGGTAVKARAALVEAFQHEQGPPFFVLSLKAGGTGLNLTAASHVVHFDRWWNPAVENQATDRAYRIGQKRNVLVHKFVCRGTVEAKIDALIEAKLGLSNQIIEGGGETLLTELDNDELLRMVALDIGSAMVEAKAG</sequence>
<accession>A0ABU8WA27</accession>
<organism evidence="4 5">
    <name type="scientific">Variovorax humicola</name>
    <dbReference type="NCBI Taxonomy" id="1769758"/>
    <lineage>
        <taxon>Bacteria</taxon>
        <taxon>Pseudomonadati</taxon>
        <taxon>Pseudomonadota</taxon>
        <taxon>Betaproteobacteria</taxon>
        <taxon>Burkholderiales</taxon>
        <taxon>Comamonadaceae</taxon>
        <taxon>Variovorax</taxon>
    </lineage>
</organism>